<evidence type="ECO:0000313" key="3">
    <source>
        <dbReference type="Proteomes" id="UP000222788"/>
    </source>
</evidence>
<evidence type="ECO:0000256" key="1">
    <source>
        <dbReference type="SAM" id="MobiDB-lite"/>
    </source>
</evidence>
<accession>A0A2C5X8R0</accession>
<gene>
    <name evidence="2" type="ORF">CFIMG_003338RAa</name>
</gene>
<organism evidence="2 3">
    <name type="scientific">Ceratocystis fimbriata CBS 114723</name>
    <dbReference type="NCBI Taxonomy" id="1035309"/>
    <lineage>
        <taxon>Eukaryota</taxon>
        <taxon>Fungi</taxon>
        <taxon>Dikarya</taxon>
        <taxon>Ascomycota</taxon>
        <taxon>Pezizomycotina</taxon>
        <taxon>Sordariomycetes</taxon>
        <taxon>Hypocreomycetidae</taxon>
        <taxon>Microascales</taxon>
        <taxon>Ceratocystidaceae</taxon>
        <taxon>Ceratocystis</taxon>
    </lineage>
</organism>
<name>A0A2C5X8R0_9PEZI</name>
<reference evidence="2 3" key="1">
    <citation type="journal article" date="2013" name="Fungal Biol.">
        <title>Analysis of microsatellite markers in the genome of the plant pathogen Ceratocystis fimbriata.</title>
        <authorList>
            <person name="Simpson M.C."/>
            <person name="Wilken P.M."/>
            <person name="Coetzee M.P."/>
            <person name="Wingfield M.J."/>
            <person name="Wingfield B.D."/>
        </authorList>
    </citation>
    <scope>NUCLEOTIDE SEQUENCE [LARGE SCALE GENOMIC DNA]</scope>
    <source>
        <strain evidence="2 3">CBS 114723</strain>
    </source>
</reference>
<feature type="region of interest" description="Disordered" evidence="1">
    <location>
        <begin position="1"/>
        <end position="48"/>
    </location>
</feature>
<dbReference type="AlphaFoldDB" id="A0A2C5X8R0"/>
<dbReference type="EMBL" id="APWK03000037">
    <property type="protein sequence ID" value="PHH53804.1"/>
    <property type="molecule type" value="Genomic_DNA"/>
</dbReference>
<sequence>MEAKTKQNSALPIRSSQTSDENGFSKQICSQPSQAKKELPQLNPSSPPLDCSLACSLV</sequence>
<evidence type="ECO:0000313" key="2">
    <source>
        <dbReference type="EMBL" id="PHH53804.1"/>
    </source>
</evidence>
<protein>
    <submittedName>
        <fullName evidence="2">Uncharacterized protein</fullName>
    </submittedName>
</protein>
<proteinExistence type="predicted"/>
<dbReference type="Proteomes" id="UP000222788">
    <property type="component" value="Unassembled WGS sequence"/>
</dbReference>
<comment type="caution">
    <text evidence="2">The sequence shown here is derived from an EMBL/GenBank/DDBJ whole genome shotgun (WGS) entry which is preliminary data.</text>
</comment>
<feature type="compositionally biased region" description="Polar residues" evidence="1">
    <location>
        <begin position="1"/>
        <end position="34"/>
    </location>
</feature>
<keyword evidence="3" id="KW-1185">Reference proteome</keyword>
<reference evidence="2 3" key="2">
    <citation type="journal article" date="2013" name="IMA Fungus">
        <title>IMA Genome-F 1: Ceratocystis fimbriata: Draft nuclear genome sequence for the plant pathogen, Ceratocystis fimbriata.</title>
        <authorList>
            <person name="Wilken P.M."/>
            <person name="Steenkamp E.T."/>
            <person name="Wingfield M.J."/>
            <person name="de Beer Z.W."/>
            <person name="Wingfield B.D."/>
        </authorList>
    </citation>
    <scope>NUCLEOTIDE SEQUENCE [LARGE SCALE GENOMIC DNA]</scope>
    <source>
        <strain evidence="2 3">CBS 114723</strain>
    </source>
</reference>